<dbReference type="AlphaFoldDB" id="A0A1H9BVF2"/>
<evidence type="ECO:0008006" key="3">
    <source>
        <dbReference type="Google" id="ProtNLM"/>
    </source>
</evidence>
<evidence type="ECO:0000313" key="2">
    <source>
        <dbReference type="Proteomes" id="UP000199496"/>
    </source>
</evidence>
<dbReference type="Proteomes" id="UP000199496">
    <property type="component" value="Unassembled WGS sequence"/>
</dbReference>
<keyword evidence="2" id="KW-1185">Reference proteome</keyword>
<evidence type="ECO:0000313" key="1">
    <source>
        <dbReference type="EMBL" id="SEP92721.1"/>
    </source>
</evidence>
<reference evidence="1 2" key="1">
    <citation type="submission" date="2016-10" db="EMBL/GenBank/DDBJ databases">
        <authorList>
            <person name="de Groot N.N."/>
        </authorList>
    </citation>
    <scope>NUCLEOTIDE SEQUENCE [LARGE SCALE GENOMIC DNA]</scope>
    <source>
        <strain evidence="1 2">B7-7</strain>
    </source>
</reference>
<dbReference type="OrthoDB" id="5892138at2"/>
<proteinExistence type="predicted"/>
<name>A0A1H9BVF2_9GAMM</name>
<sequence length="238" mass="25992">MPSYLDEFHAVDNGLVYVTPAQASRFAKEVAGDFNPIHNPDAKRFCVPGDLLFCLVLARYGVSARMAFSFTNMVGAGVGLHFPATDDATLEITDGGERVYLRVERDGEVSRDGALLEGLTKQYAAFSGQNFPHVMVPLMKAQGVMVNPQRPLVFYESMALEFTRLPAEAPNLSFTNATMAVNGKRGDVVLEFALTASGEQVGTGRKKLVISGLRPFEQDVVDDLVSQYDGWKAVYSAR</sequence>
<accession>A0A1H9BVF2</accession>
<gene>
    <name evidence="1" type="ORF">SAMN05421693_1116</name>
</gene>
<dbReference type="RefSeq" id="WP_090205717.1">
    <property type="nucleotide sequence ID" value="NZ_FOFO01000011.1"/>
</dbReference>
<dbReference type="Pfam" id="PF12119">
    <property type="entry name" value="DUF3581"/>
    <property type="match status" value="1"/>
</dbReference>
<dbReference type="EMBL" id="FOFO01000011">
    <property type="protein sequence ID" value="SEP92721.1"/>
    <property type="molecule type" value="Genomic_DNA"/>
</dbReference>
<protein>
    <recommendedName>
        <fullName evidence="3">DUF3581 domain-containing protein</fullName>
    </recommendedName>
</protein>
<organism evidence="1 2">
    <name type="scientific">Ectothiorhodospira magna</name>
    <dbReference type="NCBI Taxonomy" id="867345"/>
    <lineage>
        <taxon>Bacteria</taxon>
        <taxon>Pseudomonadati</taxon>
        <taxon>Pseudomonadota</taxon>
        <taxon>Gammaproteobacteria</taxon>
        <taxon>Chromatiales</taxon>
        <taxon>Ectothiorhodospiraceae</taxon>
        <taxon>Ectothiorhodospira</taxon>
    </lineage>
</organism>
<dbReference type="InterPro" id="IPR021974">
    <property type="entry name" value="DUF3581"/>
</dbReference>